<evidence type="ECO:0000313" key="5">
    <source>
        <dbReference type="Proteomes" id="UP000178107"/>
    </source>
</evidence>
<proteinExistence type="predicted"/>
<evidence type="ECO:0000256" key="1">
    <source>
        <dbReference type="ARBA" id="ARBA00022679"/>
    </source>
</evidence>
<accession>A0A1G2T126</accession>
<dbReference type="GO" id="GO:0016757">
    <property type="term" value="F:glycosyltransferase activity"/>
    <property type="evidence" value="ECO:0007669"/>
    <property type="project" value="InterPro"/>
</dbReference>
<evidence type="ECO:0000256" key="2">
    <source>
        <dbReference type="SAM" id="Phobius"/>
    </source>
</evidence>
<reference evidence="4 5" key="1">
    <citation type="journal article" date="2016" name="Nat. Commun.">
        <title>Thousands of microbial genomes shed light on interconnected biogeochemical processes in an aquifer system.</title>
        <authorList>
            <person name="Anantharaman K."/>
            <person name="Brown C.T."/>
            <person name="Hug L.A."/>
            <person name="Sharon I."/>
            <person name="Castelle C.J."/>
            <person name="Probst A.J."/>
            <person name="Thomas B.C."/>
            <person name="Singh A."/>
            <person name="Wilkins M.J."/>
            <person name="Karaoz U."/>
            <person name="Brodie E.L."/>
            <person name="Williams K.H."/>
            <person name="Hubbard S.S."/>
            <person name="Banfield J.F."/>
        </authorList>
    </citation>
    <scope>NUCLEOTIDE SEQUENCE [LARGE SCALE GENOMIC DNA]</scope>
</reference>
<feature type="transmembrane region" description="Helical" evidence="2">
    <location>
        <begin position="80"/>
        <end position="99"/>
    </location>
</feature>
<dbReference type="AlphaFoldDB" id="A0A1G2T126"/>
<dbReference type="CDD" id="cd03794">
    <property type="entry name" value="GT4_WbuB-like"/>
    <property type="match status" value="1"/>
</dbReference>
<dbReference type="EMBL" id="MHVH01000004">
    <property type="protein sequence ID" value="OHA90529.1"/>
    <property type="molecule type" value="Genomic_DNA"/>
</dbReference>
<dbReference type="PANTHER" id="PTHR46401:SF2">
    <property type="entry name" value="GLYCOSYLTRANSFERASE WBBK-RELATED"/>
    <property type="match status" value="1"/>
</dbReference>
<dbReference type="GO" id="GO:0009103">
    <property type="term" value="P:lipopolysaccharide biosynthetic process"/>
    <property type="evidence" value="ECO:0007669"/>
    <property type="project" value="TreeGrafter"/>
</dbReference>
<keyword evidence="2" id="KW-1133">Transmembrane helix</keyword>
<dbReference type="Pfam" id="PF00534">
    <property type="entry name" value="Glycos_transf_1"/>
    <property type="match status" value="1"/>
</dbReference>
<keyword evidence="2" id="KW-0472">Membrane</keyword>
<keyword evidence="2" id="KW-0812">Transmembrane</keyword>
<protein>
    <recommendedName>
        <fullName evidence="3">Glycosyl transferase family 1 domain-containing protein</fullName>
    </recommendedName>
</protein>
<organism evidence="4 5">
    <name type="scientific">Candidatus Zambryskibacteria bacterium RIFCSPHIGHO2_01_FULL_46_25</name>
    <dbReference type="NCBI Taxonomy" id="1802738"/>
    <lineage>
        <taxon>Bacteria</taxon>
        <taxon>Candidatus Zambryskiibacteriota</taxon>
    </lineage>
</organism>
<dbReference type="InterPro" id="IPR001296">
    <property type="entry name" value="Glyco_trans_1"/>
</dbReference>
<gene>
    <name evidence="4" type="ORF">A2838_00950</name>
</gene>
<feature type="transmembrane region" description="Helical" evidence="2">
    <location>
        <begin position="21"/>
        <end position="41"/>
    </location>
</feature>
<comment type="caution">
    <text evidence="4">The sequence shown here is derived from an EMBL/GenBank/DDBJ whole genome shotgun (WGS) entry which is preliminary data.</text>
</comment>
<dbReference type="Gene3D" id="3.40.50.2000">
    <property type="entry name" value="Glycogen Phosphorylase B"/>
    <property type="match status" value="2"/>
</dbReference>
<dbReference type="Proteomes" id="UP000178107">
    <property type="component" value="Unassembled WGS sequence"/>
</dbReference>
<dbReference type="PANTHER" id="PTHR46401">
    <property type="entry name" value="GLYCOSYLTRANSFERASE WBBK-RELATED"/>
    <property type="match status" value="1"/>
</dbReference>
<name>A0A1G2T126_9BACT</name>
<dbReference type="SUPFAM" id="SSF53756">
    <property type="entry name" value="UDP-Glycosyltransferase/glycogen phosphorylase"/>
    <property type="match status" value="1"/>
</dbReference>
<keyword evidence="1" id="KW-0808">Transferase</keyword>
<evidence type="ECO:0000313" key="4">
    <source>
        <dbReference type="EMBL" id="OHA90529.1"/>
    </source>
</evidence>
<evidence type="ECO:0000259" key="3">
    <source>
        <dbReference type="Pfam" id="PF00534"/>
    </source>
</evidence>
<feature type="domain" description="Glycosyl transferase family 1" evidence="3">
    <location>
        <begin position="177"/>
        <end position="346"/>
    </location>
</feature>
<sequence>MKIVYISQIRIPTRNAHGFQIINMCAAFAAQGIAVELLVPWRNNLLKDDPFDFYHVPKNFKIQKVPAIDLYFLRFVPEKISSFVLLFSFLISARIYLWFHKGDALYTREKYAALFFKNFIYEIHMPEQMRFHGFKPKKVIVLTNYIKSELVRLGISGDKILVAPDAVNLEMFSKVSKEEARKRLGLPLDKSIVLYCGNFKVWKGVDTLAEAASLLPDVLVVMVGATKESDLKRIQEKVRGCENVIVEGFKSPEELPVYLAAADVLVLPNTAKDENSLLFTSPLKLFEYMAAGRPIIASDLPSLREILDNSNAIFFKPDLAKSLSETTLTLLAHPELQERLANQALKDVEEYTWDKRAKSVMDFLKK</sequence>